<name>A0ABR1QKG3_9PEZI</name>
<comment type="caution">
    <text evidence="2">The sequence shown here is derived from an EMBL/GenBank/DDBJ whole genome shotgun (WGS) entry which is preliminary data.</text>
</comment>
<keyword evidence="3" id="KW-1185">Reference proteome</keyword>
<organism evidence="2 3">
    <name type="scientific">Apiospora aurea</name>
    <dbReference type="NCBI Taxonomy" id="335848"/>
    <lineage>
        <taxon>Eukaryota</taxon>
        <taxon>Fungi</taxon>
        <taxon>Dikarya</taxon>
        <taxon>Ascomycota</taxon>
        <taxon>Pezizomycotina</taxon>
        <taxon>Sordariomycetes</taxon>
        <taxon>Xylariomycetidae</taxon>
        <taxon>Amphisphaeriales</taxon>
        <taxon>Apiosporaceae</taxon>
        <taxon>Apiospora</taxon>
    </lineage>
</organism>
<feature type="region of interest" description="Disordered" evidence="1">
    <location>
        <begin position="137"/>
        <end position="158"/>
    </location>
</feature>
<evidence type="ECO:0000313" key="3">
    <source>
        <dbReference type="Proteomes" id="UP001391051"/>
    </source>
</evidence>
<accession>A0ABR1QKG3</accession>
<dbReference type="GeneID" id="92075731"/>
<reference evidence="2 3" key="1">
    <citation type="submission" date="2023-01" db="EMBL/GenBank/DDBJ databases">
        <title>Analysis of 21 Apiospora genomes using comparative genomics revels a genus with tremendous synthesis potential of carbohydrate active enzymes and secondary metabolites.</title>
        <authorList>
            <person name="Sorensen T."/>
        </authorList>
    </citation>
    <scope>NUCLEOTIDE SEQUENCE [LARGE SCALE GENOMIC DNA]</scope>
    <source>
        <strain evidence="2 3">CBS 24483</strain>
    </source>
</reference>
<protein>
    <submittedName>
        <fullName evidence="2">Uncharacterized protein</fullName>
    </submittedName>
</protein>
<feature type="region of interest" description="Disordered" evidence="1">
    <location>
        <begin position="24"/>
        <end position="82"/>
    </location>
</feature>
<evidence type="ECO:0000256" key="1">
    <source>
        <dbReference type="SAM" id="MobiDB-lite"/>
    </source>
</evidence>
<dbReference type="RefSeq" id="XP_066702531.1">
    <property type="nucleotide sequence ID" value="XM_066842669.1"/>
</dbReference>
<dbReference type="Proteomes" id="UP001391051">
    <property type="component" value="Unassembled WGS sequence"/>
</dbReference>
<dbReference type="EMBL" id="JAQQWE010000004">
    <property type="protein sequence ID" value="KAK7957225.1"/>
    <property type="molecule type" value="Genomic_DNA"/>
</dbReference>
<proteinExistence type="predicted"/>
<gene>
    <name evidence="2" type="ORF">PG986_006447</name>
</gene>
<evidence type="ECO:0000313" key="2">
    <source>
        <dbReference type="EMBL" id="KAK7957225.1"/>
    </source>
</evidence>
<sequence length="480" mass="51847">MNRFHLQAADRSFKIVTVKSRATEGLQIPSSGRSVSKDAVEPEPDTPLPQQLRPGPALAVRRPGRGAQPRPDLLAPGSRRGRRRGLVIPPIVSRAEDGFTLGLSSGSVCPGSLWDTAGLQRTLGDWCPGLQIRTTPPCGDAGDDSTSGAVGKEKGQQHVKTVNLPARSYKGSHHNTATSFSSSSSMLSFRELAQGFLRKASLDAEPVIVRYGDPYLAWDYARSGEMATLRRELLHALRYNSSLTALGRAVFDQIAQAAGGVDGLFIGVHLHDEGDLPKTVSAGVEGQMRHLVKAIKGIATSSTPTAGPSPVDLKKRHDGDVTLDDSKIRTVYVSCRDQSAIQKFRDMLEPLNYKIYDWRALLGPPPGTSSKFDHQRHPGNETLLAQIEALVPDQRDVVEYEVLVGARYWIGVSTSPLSTLIAYARSDGDGGATENAEGLKEEEEQDAAGWFVRYVYPRSSKAVGADGGTSRVRVQYVGQG</sequence>